<keyword evidence="7" id="KW-1185">Reference proteome</keyword>
<dbReference type="Gene3D" id="2.30.30.40">
    <property type="entry name" value="SH3 Domains"/>
    <property type="match status" value="1"/>
</dbReference>
<dbReference type="PANTHER" id="PTHR47053:SF1">
    <property type="entry name" value="MUREIN DD-ENDOPEPTIDASE MEPH-RELATED"/>
    <property type="match status" value="1"/>
</dbReference>
<dbReference type="Gene3D" id="3.90.1720.10">
    <property type="entry name" value="endopeptidase domain like (from Nostoc punctiforme)"/>
    <property type="match status" value="1"/>
</dbReference>
<keyword evidence="3" id="KW-0378">Hydrolase</keyword>
<reference evidence="6 7" key="1">
    <citation type="submission" date="2018-06" db="EMBL/GenBank/DDBJ databases">
        <title>Chryseolinea flavus sp. nov., a member of the phylum Bacteroidetes isolated from soil.</title>
        <authorList>
            <person name="Li Y."/>
            <person name="Wang J."/>
        </authorList>
    </citation>
    <scope>NUCLEOTIDE SEQUENCE [LARGE SCALE GENOMIC DNA]</scope>
    <source>
        <strain evidence="6 7">SDU1-6</strain>
    </source>
</reference>
<comment type="caution">
    <text evidence="6">The sequence shown here is derived from an EMBL/GenBank/DDBJ whole genome shotgun (WGS) entry which is preliminary data.</text>
</comment>
<accession>A0A364XXR7</accession>
<dbReference type="Pfam" id="PF00877">
    <property type="entry name" value="NLPC_P60"/>
    <property type="match status" value="1"/>
</dbReference>
<dbReference type="PROSITE" id="PS51935">
    <property type="entry name" value="NLPC_P60"/>
    <property type="match status" value="1"/>
</dbReference>
<dbReference type="SUPFAM" id="SSF54001">
    <property type="entry name" value="Cysteine proteinases"/>
    <property type="match status" value="1"/>
</dbReference>
<dbReference type="InterPro" id="IPR051202">
    <property type="entry name" value="Peptidase_C40"/>
</dbReference>
<proteinExistence type="inferred from homology"/>
<keyword evidence="2" id="KW-0645">Protease</keyword>
<dbReference type="OrthoDB" id="9813368at2"/>
<evidence type="ECO:0000256" key="4">
    <source>
        <dbReference type="ARBA" id="ARBA00022807"/>
    </source>
</evidence>
<dbReference type="InterPro" id="IPR038765">
    <property type="entry name" value="Papain-like_cys_pep_sf"/>
</dbReference>
<evidence type="ECO:0000256" key="1">
    <source>
        <dbReference type="ARBA" id="ARBA00007074"/>
    </source>
</evidence>
<dbReference type="PANTHER" id="PTHR47053">
    <property type="entry name" value="MUREIN DD-ENDOPEPTIDASE MEPH-RELATED"/>
    <property type="match status" value="1"/>
</dbReference>
<evidence type="ECO:0000313" key="6">
    <source>
        <dbReference type="EMBL" id="RAV99200.1"/>
    </source>
</evidence>
<name>A0A364XXR7_9BACT</name>
<evidence type="ECO:0000313" key="7">
    <source>
        <dbReference type="Proteomes" id="UP000251889"/>
    </source>
</evidence>
<comment type="similarity">
    <text evidence="1">Belongs to the peptidase C40 family.</text>
</comment>
<dbReference type="Proteomes" id="UP000251889">
    <property type="component" value="Unassembled WGS sequence"/>
</dbReference>
<evidence type="ECO:0000259" key="5">
    <source>
        <dbReference type="PROSITE" id="PS51935"/>
    </source>
</evidence>
<protein>
    <recommendedName>
        <fullName evidence="5">NlpC/P60 domain-containing protein</fullName>
    </recommendedName>
</protein>
<feature type="domain" description="NlpC/P60" evidence="5">
    <location>
        <begin position="133"/>
        <end position="261"/>
    </location>
</feature>
<sequence length="263" mass="30054">MENLEFGVCRLSVVPVRGEASDRAEQVTQLLFGDHYELLEWHKERKWCRIRIQYDQYEGWIDAKQHHAINEEYFHYLDRAEFKITTDLTSSMLYNKSPLLILMGSMIPISSSELFKMEEQFAFNGEAKNLGQKREYDYLKNIAIKYLNAPYLWGGKSPFGIDCSGFVQMVFKICGYKLLRDSSQQVTQGRSVASLAEAHAGDLAFFKNAAGKINHVGILLNENKIIHASGRVRIDALTEEGIFAADTKSITHTLSEVRRVFAE</sequence>
<dbReference type="GO" id="GO:0008234">
    <property type="term" value="F:cysteine-type peptidase activity"/>
    <property type="evidence" value="ECO:0007669"/>
    <property type="project" value="UniProtKB-KW"/>
</dbReference>
<organism evidence="6 7">
    <name type="scientific">Pseudochryseolinea flava</name>
    <dbReference type="NCBI Taxonomy" id="2059302"/>
    <lineage>
        <taxon>Bacteria</taxon>
        <taxon>Pseudomonadati</taxon>
        <taxon>Bacteroidota</taxon>
        <taxon>Cytophagia</taxon>
        <taxon>Cytophagales</taxon>
        <taxon>Fulvivirgaceae</taxon>
        <taxon>Pseudochryseolinea</taxon>
    </lineage>
</organism>
<gene>
    <name evidence="6" type="ORF">DQQ10_20080</name>
</gene>
<dbReference type="GO" id="GO:0006508">
    <property type="term" value="P:proteolysis"/>
    <property type="evidence" value="ECO:0007669"/>
    <property type="project" value="UniProtKB-KW"/>
</dbReference>
<evidence type="ECO:0000256" key="3">
    <source>
        <dbReference type="ARBA" id="ARBA00022801"/>
    </source>
</evidence>
<evidence type="ECO:0000256" key="2">
    <source>
        <dbReference type="ARBA" id="ARBA00022670"/>
    </source>
</evidence>
<dbReference type="Pfam" id="PF18348">
    <property type="entry name" value="SH3_16"/>
    <property type="match status" value="1"/>
</dbReference>
<dbReference type="EMBL" id="QMFY01000012">
    <property type="protein sequence ID" value="RAV99200.1"/>
    <property type="molecule type" value="Genomic_DNA"/>
</dbReference>
<dbReference type="AlphaFoldDB" id="A0A364XXR7"/>
<dbReference type="InterPro" id="IPR000064">
    <property type="entry name" value="NLP_P60_dom"/>
</dbReference>
<keyword evidence="4" id="KW-0788">Thiol protease</keyword>
<dbReference type="InterPro" id="IPR041382">
    <property type="entry name" value="SH3_16"/>
</dbReference>
<dbReference type="RefSeq" id="WP_112748714.1">
    <property type="nucleotide sequence ID" value="NZ_QMFY01000012.1"/>
</dbReference>